<evidence type="ECO:0000256" key="6">
    <source>
        <dbReference type="ARBA" id="ARBA00023157"/>
    </source>
</evidence>
<feature type="disulfide bond" evidence="8">
    <location>
        <begin position="225"/>
        <end position="234"/>
    </location>
</feature>
<feature type="disulfide bond" evidence="8">
    <location>
        <begin position="1117"/>
        <end position="1126"/>
    </location>
</feature>
<evidence type="ECO:0000313" key="17">
    <source>
        <dbReference type="RefSeq" id="XP_055860462.1"/>
    </source>
</evidence>
<dbReference type="SUPFAM" id="SSF57184">
    <property type="entry name" value="Growth factor receptor domain"/>
    <property type="match status" value="2"/>
</dbReference>
<dbReference type="PROSITE" id="PS00022">
    <property type="entry name" value="EGF_1"/>
    <property type="match status" value="4"/>
</dbReference>
<protein>
    <submittedName>
        <fullName evidence="16 17">Mucin-like protein isoform X1</fullName>
    </submittedName>
</protein>
<dbReference type="RefSeq" id="XP_055860465.1">
    <property type="nucleotide sequence ID" value="XM_056004490.1"/>
</dbReference>
<dbReference type="SMART" id="SM00181">
    <property type="entry name" value="EGF"/>
    <property type="match status" value="9"/>
</dbReference>
<dbReference type="Pfam" id="PF06119">
    <property type="entry name" value="NIDO"/>
    <property type="match status" value="1"/>
</dbReference>
<sequence>MTFTGYKFVLFLLASLCWIIVLAAAEDTTTPPTTTTTTTTTTPPTTTTTTTTTTPPATTTTTTTTTPPTTPPDTTTTTTTTTPPTTPPDTTTTTTTTTPPTTPPDTTTTTTTTTPPTTPPDTTTTTTTTTPPTSTTTSTTPLISTTPTVTTTTATTSNSSTNTTDYCQSKPCLNDGNCTSNPTNYTCTCQPGLSGVNCQDVTYCTPSPCVFGICQASRTNYTCLCQSNFQGRNCTEDVDECNLKNPCTGRLNTECHNTNGSFECHCVSGYEDIDGQCQRATLWPDYNSTYLVKLNGSYPQTIPLQFPIGFPFYNRVYRQINAYFNGFVSLGDGSAMEEPPKYSSWSYSPVFLGVYWADFAQAASSELYVTQDETRFQDLDQTSSLLEFVQTHTNFRAFGALSFTWKNMEPKAVSVQPQRATFQLILATDGDRSLAIRSYQTVWSKVNQVNWPQLLPTYTWSNGTLVKDTKPENATSEILRFFNLSQSSIELQQCLWNTQTALKSIRDIHQSLPDCPCISKQAEVDYRFVQDTPQSKCYSSRFSYKVSNETFFQYCCYNNDGVLLKNTKEAGIPMNDSSTNLLNNAYQSCCKNDGDTCNWLYTQLPSSNCSMYREATLVAEFGNSHVKTFDSNKYSIQSIGDFVVFKTDGYILQGRTSTQENKTTYFSQYALKVNEPAARIIFKPDKNNPSFLDVNQTTPSSLSLAGFSLQMIDNYTAAFITKSWTVEVHNDGGVLYHWVYIYSNDFTTTGLMGTFDSNNTNDFLFQNGSTVFGTSDELEVSIINKFVDSWKLNGNDSLLEGSPDNITLAFPVVESSVSKIKKLLNNTEDEAKANEICGEELFCWQEYSLTKSNASAINIINQIKRLQSRLNSISYTPPMFKEMVKVIKVNSTQVYTLKLELVGNETAAFAVDNVSSFPGMKLENATFMWNISGSLEDLRKRVYPSSLKFTAKDFQNLIAEYRPDIYLCLCGETTQCDFKHNPVEDVTGDSLGNVKSVPCICDEKKNGRYCLDDADICKNCWNTSGCNTTLDKYCPACPAGFQGDGFQCLDIDECGTNNGGCQQNCTNNIGSFQCSCFGGYSQNGTVCTDIDECLNQTTCKNDFQLCTNFDGSYKCNCMPGRIGDSCIKAPYSYLGNIVIQNPDGWTDELLNNASAAFINLATKVSTSITSALNDTLSLNLKNDTEYVQVLYFRIYDTNSTSNSTNFSRRKRDVSHDTPILATYIIHLTQSIKINDINEALKNAVQKSDCIKSCSFYNLQSVLQIPSLDSKTDICTILTVNPCDAQTTSCQSTNNQITCACKTGFQKNIYDPFSCVDVNECARNKCGTGQFCTNTFGSYICSCEAGYKWDAASLTCKPDKCKASPCKNDGICTLSETESGYTCSCTYEWAGNTCEEEDSDARRMKIAVICVSVILGFFCLCLLIILLVVCYKKRKEQSDWTLESDSYTNSRLKDFDGVPRPKVKPNSGRLEMAENGRSNEYESLHTNDNENHSGKHFVNKAYEQDEAVSQERL</sequence>
<evidence type="ECO:0000259" key="13">
    <source>
        <dbReference type="PROSITE" id="PS50856"/>
    </source>
</evidence>
<keyword evidence="10" id="KW-0812">Transmembrane</keyword>
<keyword evidence="4" id="KW-0677">Repeat</keyword>
<dbReference type="PANTHER" id="PTHR24039:SF48">
    <property type="entry name" value="FIBRILLIN-2 ISOFORM X1-RELATED"/>
    <property type="match status" value="1"/>
</dbReference>
<feature type="domain" description="EGF-like" evidence="12">
    <location>
        <begin position="200"/>
        <end position="235"/>
    </location>
</feature>
<dbReference type="RefSeq" id="XP_055860460.1">
    <property type="nucleotide sequence ID" value="XM_056004485.1"/>
</dbReference>
<dbReference type="OMA" id="NTSPCDT"/>
<evidence type="ECO:0000256" key="3">
    <source>
        <dbReference type="ARBA" id="ARBA00022729"/>
    </source>
</evidence>
<evidence type="ECO:0000259" key="14">
    <source>
        <dbReference type="PROSITE" id="PS51233"/>
    </source>
</evidence>
<feature type="domain" description="EGF-like" evidence="12">
    <location>
        <begin position="237"/>
        <end position="278"/>
    </location>
</feature>
<dbReference type="PROSITE" id="PS51233">
    <property type="entry name" value="VWFD"/>
    <property type="match status" value="1"/>
</dbReference>
<keyword evidence="10" id="KW-1133">Transmembrane helix</keyword>
<feature type="region of interest" description="Disordered" evidence="9">
    <location>
        <begin position="29"/>
        <end position="159"/>
    </location>
</feature>
<evidence type="ECO:0000313" key="19">
    <source>
        <dbReference type="RefSeq" id="XP_055860464.1"/>
    </source>
</evidence>
<accession>A0A9W2YCL1</accession>
<dbReference type="InterPro" id="IPR018097">
    <property type="entry name" value="EGF_Ca-bd_CS"/>
</dbReference>
<dbReference type="PROSITE" id="PS01187">
    <property type="entry name" value="EGF_CA"/>
    <property type="match status" value="3"/>
</dbReference>
<dbReference type="RefSeq" id="XP_055860462.1">
    <property type="nucleotide sequence ID" value="XM_056004487.1"/>
</dbReference>
<feature type="compositionally biased region" description="Basic and acidic residues" evidence="9">
    <location>
        <begin position="1470"/>
        <end position="1492"/>
    </location>
</feature>
<evidence type="ECO:0000256" key="8">
    <source>
        <dbReference type="PROSITE-ProRule" id="PRU00076"/>
    </source>
</evidence>
<dbReference type="InterPro" id="IPR003886">
    <property type="entry name" value="NIDO_dom"/>
</dbReference>
<dbReference type="PANTHER" id="PTHR24039">
    <property type="entry name" value="FIBRILLIN-RELATED"/>
    <property type="match status" value="1"/>
</dbReference>
<dbReference type="PROSITE" id="PS50856">
    <property type="entry name" value="AMOP"/>
    <property type="match status" value="1"/>
</dbReference>
<dbReference type="PROSITE" id="PS50026">
    <property type="entry name" value="EGF_3"/>
    <property type="match status" value="6"/>
</dbReference>
<evidence type="ECO:0000256" key="10">
    <source>
        <dbReference type="SAM" id="Phobius"/>
    </source>
</evidence>
<feature type="disulfide bond" evidence="8">
    <location>
        <begin position="204"/>
        <end position="214"/>
    </location>
</feature>
<evidence type="ECO:0000313" key="18">
    <source>
        <dbReference type="RefSeq" id="XP_055860463.1"/>
    </source>
</evidence>
<dbReference type="Proteomes" id="UP001165740">
    <property type="component" value="Chromosome 11"/>
</dbReference>
<evidence type="ECO:0000256" key="9">
    <source>
        <dbReference type="SAM" id="MobiDB-lite"/>
    </source>
</evidence>
<feature type="domain" description="EGF-like" evidence="12">
    <location>
        <begin position="1356"/>
        <end position="1394"/>
    </location>
</feature>
<keyword evidence="3 11" id="KW-0732">Signal</keyword>
<evidence type="ECO:0000256" key="11">
    <source>
        <dbReference type="SAM" id="SignalP"/>
    </source>
</evidence>
<comment type="caution">
    <text evidence="8">Lacks conserved residue(s) required for the propagation of feature annotation.</text>
</comment>
<dbReference type="SUPFAM" id="SSF57196">
    <property type="entry name" value="EGF/Laminin"/>
    <property type="match status" value="2"/>
</dbReference>
<organism evidence="15 18">
    <name type="scientific">Biomphalaria glabrata</name>
    <name type="common">Bloodfluke planorb</name>
    <name type="synonym">Freshwater snail</name>
    <dbReference type="NCBI Taxonomy" id="6526"/>
    <lineage>
        <taxon>Eukaryota</taxon>
        <taxon>Metazoa</taxon>
        <taxon>Spiralia</taxon>
        <taxon>Lophotrochozoa</taxon>
        <taxon>Mollusca</taxon>
        <taxon>Gastropoda</taxon>
        <taxon>Heterobranchia</taxon>
        <taxon>Euthyneura</taxon>
        <taxon>Panpulmonata</taxon>
        <taxon>Hygrophila</taxon>
        <taxon>Lymnaeoidea</taxon>
        <taxon>Planorbidae</taxon>
        <taxon>Biomphalaria</taxon>
    </lineage>
</organism>
<feature type="domain" description="EGF-like" evidence="12">
    <location>
        <begin position="163"/>
        <end position="199"/>
    </location>
</feature>
<feature type="chain" id="PRO_5044702327" evidence="11">
    <location>
        <begin position="26"/>
        <end position="1512"/>
    </location>
</feature>
<dbReference type="Pfam" id="PF07645">
    <property type="entry name" value="EGF_CA"/>
    <property type="match status" value="4"/>
</dbReference>
<keyword evidence="7" id="KW-0325">Glycoprotein</keyword>
<dbReference type="RefSeq" id="XP_055860464.1">
    <property type="nucleotide sequence ID" value="XM_056004489.1"/>
</dbReference>
<dbReference type="GO" id="GO:0005509">
    <property type="term" value="F:calcium ion binding"/>
    <property type="evidence" value="ECO:0007669"/>
    <property type="project" value="InterPro"/>
</dbReference>
<feature type="disulfide bond" evidence="8">
    <location>
        <begin position="247"/>
        <end position="264"/>
    </location>
</feature>
<dbReference type="InterPro" id="IPR005533">
    <property type="entry name" value="AMOP_dom"/>
</dbReference>
<evidence type="ECO:0000259" key="12">
    <source>
        <dbReference type="PROSITE" id="PS50026"/>
    </source>
</evidence>
<keyword evidence="6 8" id="KW-1015">Disulfide bond</keyword>
<dbReference type="PROSITE" id="PS00010">
    <property type="entry name" value="ASX_HYDROXYL"/>
    <property type="match status" value="4"/>
</dbReference>
<dbReference type="GeneID" id="106055037"/>
<feature type="transmembrane region" description="Helical" evidence="10">
    <location>
        <begin position="1405"/>
        <end position="1430"/>
    </location>
</feature>
<evidence type="ECO:0000313" key="20">
    <source>
        <dbReference type="RefSeq" id="XP_055860465.1"/>
    </source>
</evidence>
<name>A0A9W2YCL1_BIOGL</name>
<proteinExistence type="predicted"/>
<feature type="signal peptide" evidence="11">
    <location>
        <begin position="1"/>
        <end position="25"/>
    </location>
</feature>
<dbReference type="InterPro" id="IPR009030">
    <property type="entry name" value="Growth_fac_rcpt_cys_sf"/>
</dbReference>
<dbReference type="PROSITE" id="PS01186">
    <property type="entry name" value="EGF_2"/>
    <property type="match status" value="2"/>
</dbReference>
<feature type="domain" description="VWFD" evidence="14">
    <location>
        <begin position="616"/>
        <end position="798"/>
    </location>
</feature>
<dbReference type="GO" id="GO:0007160">
    <property type="term" value="P:cell-matrix adhesion"/>
    <property type="evidence" value="ECO:0007669"/>
    <property type="project" value="InterPro"/>
</dbReference>
<feature type="disulfide bond" evidence="8">
    <location>
        <begin position="1384"/>
        <end position="1393"/>
    </location>
</feature>
<feature type="domain" description="AMOP" evidence="13">
    <location>
        <begin position="486"/>
        <end position="616"/>
    </location>
</feature>
<dbReference type="CDD" id="cd00054">
    <property type="entry name" value="EGF_CA"/>
    <property type="match status" value="5"/>
</dbReference>
<keyword evidence="5 10" id="KW-0472">Membrane</keyword>
<dbReference type="Gene3D" id="2.10.25.10">
    <property type="entry name" value="Laminin"/>
    <property type="match status" value="8"/>
</dbReference>
<evidence type="ECO:0000256" key="4">
    <source>
        <dbReference type="ARBA" id="ARBA00022737"/>
    </source>
</evidence>
<evidence type="ECO:0000256" key="5">
    <source>
        <dbReference type="ARBA" id="ARBA00023136"/>
    </source>
</evidence>
<evidence type="ECO:0000313" key="15">
    <source>
        <dbReference type="Proteomes" id="UP001165740"/>
    </source>
</evidence>
<dbReference type="FunFam" id="2.10.25.10:FF:000139">
    <property type="entry name" value="Fibulin-1"/>
    <property type="match status" value="1"/>
</dbReference>
<dbReference type="FunFam" id="2.10.25.10:FF:000005">
    <property type="entry name" value="Fibrillin 2"/>
    <property type="match status" value="1"/>
</dbReference>
<dbReference type="InterPro" id="IPR049883">
    <property type="entry name" value="NOTCH1_EGF-like"/>
</dbReference>
<feature type="disulfide bond" evidence="8">
    <location>
        <begin position="189"/>
        <end position="198"/>
    </location>
</feature>
<dbReference type="RefSeq" id="XP_055860463.1">
    <property type="nucleotide sequence ID" value="XM_056004488.1"/>
</dbReference>
<evidence type="ECO:0000256" key="2">
    <source>
        <dbReference type="ARBA" id="ARBA00022536"/>
    </source>
</evidence>
<keyword evidence="2 8" id="KW-0245">EGF-like domain</keyword>
<dbReference type="OrthoDB" id="6102165at2759"/>
<gene>
    <name evidence="16 17 18 19 20" type="primary">LOC106055037</name>
</gene>
<dbReference type="InterPro" id="IPR001881">
    <property type="entry name" value="EGF-like_Ca-bd_dom"/>
</dbReference>
<feature type="region of interest" description="Disordered" evidence="9">
    <location>
        <begin position="1455"/>
        <end position="1493"/>
    </location>
</feature>
<evidence type="ECO:0000256" key="1">
    <source>
        <dbReference type="ARBA" id="ARBA00004370"/>
    </source>
</evidence>
<feature type="disulfide bond" evidence="8">
    <location>
        <begin position="1365"/>
        <end position="1382"/>
    </location>
</feature>
<feature type="domain" description="EGF-like" evidence="12">
    <location>
        <begin position="1316"/>
        <end position="1352"/>
    </location>
</feature>
<dbReference type="InterPro" id="IPR000742">
    <property type="entry name" value="EGF"/>
</dbReference>
<keyword evidence="15" id="KW-1185">Reference proteome</keyword>
<evidence type="ECO:0000256" key="7">
    <source>
        <dbReference type="ARBA" id="ARBA00023180"/>
    </source>
</evidence>
<reference evidence="16 17" key="1">
    <citation type="submission" date="2025-04" db="UniProtKB">
        <authorList>
            <consortium name="RefSeq"/>
        </authorList>
    </citation>
    <scope>IDENTIFICATION</scope>
</reference>
<dbReference type="GO" id="GO:0016020">
    <property type="term" value="C:membrane"/>
    <property type="evidence" value="ECO:0007669"/>
    <property type="project" value="UniProtKB-SubCell"/>
</dbReference>
<comment type="subcellular location">
    <subcellularLocation>
        <location evidence="1">Membrane</location>
    </subcellularLocation>
</comment>
<evidence type="ECO:0000313" key="16">
    <source>
        <dbReference type="RefSeq" id="XP_055860460.1"/>
    </source>
</evidence>
<dbReference type="SMART" id="SM00179">
    <property type="entry name" value="EGF_CA"/>
    <property type="match status" value="6"/>
</dbReference>
<dbReference type="InterPro" id="IPR000152">
    <property type="entry name" value="EGF-type_Asp/Asn_hydroxyl_site"/>
</dbReference>
<feature type="domain" description="EGF-like" evidence="12">
    <location>
        <begin position="1089"/>
        <end position="1127"/>
    </location>
</feature>
<dbReference type="InterPro" id="IPR001846">
    <property type="entry name" value="VWF_type-D"/>
</dbReference>